<dbReference type="PANTHER" id="PTHR47510:SF3">
    <property type="entry name" value="ENDO_EXONUCLEASE_PHOSPHATASE DOMAIN-CONTAINING PROTEIN"/>
    <property type="match status" value="1"/>
</dbReference>
<dbReference type="Proteomes" id="UP001152795">
    <property type="component" value="Unassembled WGS sequence"/>
</dbReference>
<reference evidence="1" key="1">
    <citation type="submission" date="2020-04" db="EMBL/GenBank/DDBJ databases">
        <authorList>
            <person name="Alioto T."/>
            <person name="Alioto T."/>
            <person name="Gomez Garrido J."/>
        </authorList>
    </citation>
    <scope>NUCLEOTIDE SEQUENCE</scope>
    <source>
        <strain evidence="1">A484AB</strain>
    </source>
</reference>
<evidence type="ECO:0000313" key="2">
    <source>
        <dbReference type="Proteomes" id="UP001152795"/>
    </source>
</evidence>
<dbReference type="EMBL" id="CACRXK020000756">
    <property type="protein sequence ID" value="CAB3984582.1"/>
    <property type="molecule type" value="Genomic_DNA"/>
</dbReference>
<sequence length="401" mass="45954">MKQRNSPSYLSDLLPFQNGCLSCSPPLPRNFPKGVYFLISNEVFDGLRCKRPSKVCYGPDGLLYWETKNDMTVSAPVKNSYDSALTEIKHGKWLMIQIVGTFKPPDSNAEVFDLFEEFLQKAEAEHKELIILGDLNCDLYTNTASSSTKKLIELLDVYQLKQLVKKPTRVTAKTRTLIDRPYRAFENDLNQAFAANKHAPLRQRKVRSTYNPWITTEIKCLSHRRDFLKKKAVTHDSIYYFNEYKQCRNNLNKTIKETKSNYYKIDEGKIVGDENIAEESTPHNFEFQTISHDKVREEIKQMKTAKSSGYDKISVKLMQMTGKLLKPISVISIVPKVFEKVSGFHVNHLTETSLLHVTNSWLANMDAGLINGVLFLDLKKAFDTVNHEILLSKLGCYGFVD</sequence>
<dbReference type="AlphaFoldDB" id="A0A7D9HH26"/>
<gene>
    <name evidence="1" type="ORF">PACLA_8A040209</name>
</gene>
<proteinExistence type="predicted"/>
<organism evidence="1 2">
    <name type="scientific">Paramuricea clavata</name>
    <name type="common">Red gorgonian</name>
    <name type="synonym">Violescent sea-whip</name>
    <dbReference type="NCBI Taxonomy" id="317549"/>
    <lineage>
        <taxon>Eukaryota</taxon>
        <taxon>Metazoa</taxon>
        <taxon>Cnidaria</taxon>
        <taxon>Anthozoa</taxon>
        <taxon>Octocorallia</taxon>
        <taxon>Malacalcyonacea</taxon>
        <taxon>Plexauridae</taxon>
        <taxon>Paramuricea</taxon>
    </lineage>
</organism>
<protein>
    <submittedName>
        <fullName evidence="1">Uncharacterized protein</fullName>
    </submittedName>
</protein>
<name>A0A7D9HH26_PARCT</name>
<comment type="caution">
    <text evidence="1">The sequence shown here is derived from an EMBL/GenBank/DDBJ whole genome shotgun (WGS) entry which is preliminary data.</text>
</comment>
<accession>A0A7D9HH26</accession>
<feature type="non-terminal residue" evidence="1">
    <location>
        <position position="401"/>
    </location>
</feature>
<dbReference type="Gene3D" id="3.60.10.10">
    <property type="entry name" value="Endonuclease/exonuclease/phosphatase"/>
    <property type="match status" value="1"/>
</dbReference>
<dbReference type="PANTHER" id="PTHR47510">
    <property type="entry name" value="REVERSE TRANSCRIPTASE DOMAIN-CONTAINING PROTEIN"/>
    <property type="match status" value="1"/>
</dbReference>
<keyword evidence="2" id="KW-1185">Reference proteome</keyword>
<dbReference type="InterPro" id="IPR036691">
    <property type="entry name" value="Endo/exonu/phosph_ase_sf"/>
</dbReference>
<evidence type="ECO:0000313" key="1">
    <source>
        <dbReference type="EMBL" id="CAB3984582.1"/>
    </source>
</evidence>